<gene>
    <name evidence="1" type="ORF">GCWU0000282_000610</name>
</gene>
<proteinExistence type="predicted"/>
<evidence type="ECO:0000313" key="2">
    <source>
        <dbReference type="Proteomes" id="UP000018227"/>
    </source>
</evidence>
<dbReference type="AlphaFoldDB" id="V2Y9A8"/>
<protein>
    <recommendedName>
        <fullName evidence="3">Flagellar protein FlgJ N-terminal domain-containing protein</fullName>
    </recommendedName>
</protein>
<name>V2Y9A8_9FIRM</name>
<dbReference type="Proteomes" id="UP000018227">
    <property type="component" value="Unassembled WGS sequence"/>
</dbReference>
<organism evidence="1 2">
    <name type="scientific">Catonella morbi ATCC 51271</name>
    <dbReference type="NCBI Taxonomy" id="592026"/>
    <lineage>
        <taxon>Bacteria</taxon>
        <taxon>Bacillati</taxon>
        <taxon>Bacillota</taxon>
        <taxon>Clostridia</taxon>
        <taxon>Lachnospirales</taxon>
        <taxon>Lachnospiraceae</taxon>
        <taxon>Catonella</taxon>
    </lineage>
</organism>
<reference evidence="1 2" key="1">
    <citation type="submission" date="2013-06" db="EMBL/GenBank/DDBJ databases">
        <authorList>
            <person name="Weinstock G."/>
            <person name="Sodergren E."/>
            <person name="Clifton S."/>
            <person name="Fulton L."/>
            <person name="Fulton B."/>
            <person name="Courtney L."/>
            <person name="Fronick C."/>
            <person name="Harrison M."/>
            <person name="Strong C."/>
            <person name="Farmer C."/>
            <person name="Delahaunty K."/>
            <person name="Markovic C."/>
            <person name="Hall O."/>
            <person name="Minx P."/>
            <person name="Tomlinson C."/>
            <person name="Mitreva M."/>
            <person name="Nelson J."/>
            <person name="Hou S."/>
            <person name="Wollam A."/>
            <person name="Pepin K.H."/>
            <person name="Johnson M."/>
            <person name="Bhonagiri V."/>
            <person name="Nash W.E."/>
            <person name="Warren W."/>
            <person name="Chinwalla A."/>
            <person name="Mardis E.R."/>
            <person name="Wilson R.K."/>
        </authorList>
    </citation>
    <scope>NUCLEOTIDE SEQUENCE [LARGE SCALE GENOMIC DNA]</scope>
    <source>
        <strain evidence="1 2">ATCC 51271</strain>
    </source>
</reference>
<evidence type="ECO:0000313" key="1">
    <source>
        <dbReference type="EMBL" id="ESL04261.1"/>
    </source>
</evidence>
<accession>V2Y9A8</accession>
<comment type="caution">
    <text evidence="1">The sequence shown here is derived from an EMBL/GenBank/DDBJ whole genome shotgun (WGS) entry which is preliminary data.</text>
</comment>
<dbReference type="EMBL" id="ACIL03000005">
    <property type="protein sequence ID" value="ESL04261.1"/>
    <property type="molecule type" value="Genomic_DNA"/>
</dbReference>
<dbReference type="OrthoDB" id="9796740at2"/>
<dbReference type="STRING" id="592026.GCWU0000282_000610"/>
<sequence>MDFLSINNNYYNGLMENTTNGMVTKKLTDSVKRAENTTDDEELMKACKSFESYMVEQIMAKMEEISHIDGVDSEKDNEYMSMFNDTFIKDKAEILTKNTDLGIAKMLYESMKRNTAASVPAKGGSEK</sequence>
<dbReference type="RefSeq" id="WP_023353501.1">
    <property type="nucleotide sequence ID" value="NZ_KI535366.1"/>
</dbReference>
<dbReference type="HOGENOM" id="CLU_145894_0_0_9"/>
<keyword evidence="2" id="KW-1185">Reference proteome</keyword>
<evidence type="ECO:0008006" key="3">
    <source>
        <dbReference type="Google" id="ProtNLM"/>
    </source>
</evidence>